<accession>L8X2C4</accession>
<dbReference type="HOGENOM" id="CLU_3320303_0_0_1"/>
<dbReference type="AlphaFoldDB" id="L8X2C4"/>
<reference evidence="1 2" key="1">
    <citation type="journal article" date="2013" name="Nat. Commun.">
        <title>The evolution and pathogenic mechanisms of the rice sheath blight pathogen.</title>
        <authorList>
            <person name="Zheng A."/>
            <person name="Lin R."/>
            <person name="Xu L."/>
            <person name="Qin P."/>
            <person name="Tang C."/>
            <person name="Ai P."/>
            <person name="Zhang D."/>
            <person name="Liu Y."/>
            <person name="Sun Z."/>
            <person name="Feng H."/>
            <person name="Wang Y."/>
            <person name="Chen Y."/>
            <person name="Liang X."/>
            <person name="Fu R."/>
            <person name="Li Q."/>
            <person name="Zhang J."/>
            <person name="Yu X."/>
            <person name="Xie Z."/>
            <person name="Ding L."/>
            <person name="Guan P."/>
            <person name="Tang J."/>
            <person name="Liang Y."/>
            <person name="Wang S."/>
            <person name="Deng Q."/>
            <person name="Li S."/>
            <person name="Zhu J."/>
            <person name="Wang L."/>
            <person name="Liu H."/>
            <person name="Li P."/>
        </authorList>
    </citation>
    <scope>NUCLEOTIDE SEQUENCE [LARGE SCALE GENOMIC DNA]</scope>
    <source>
        <strain evidence="2">AG-1 IA</strain>
    </source>
</reference>
<dbReference type="Proteomes" id="UP000011668">
    <property type="component" value="Unassembled WGS sequence"/>
</dbReference>
<evidence type="ECO:0000313" key="1">
    <source>
        <dbReference type="EMBL" id="ELU44471.1"/>
    </source>
</evidence>
<comment type="caution">
    <text evidence="1">The sequence shown here is derived from an EMBL/GenBank/DDBJ whole genome shotgun (WGS) entry which is preliminary data.</text>
</comment>
<keyword evidence="2" id="KW-1185">Reference proteome</keyword>
<sequence>MDSSSFAAENIKLYIHCIIYQCFKVKSCYDNTANSQVTN</sequence>
<name>L8X2C4_THACA</name>
<evidence type="ECO:0000313" key="2">
    <source>
        <dbReference type="Proteomes" id="UP000011668"/>
    </source>
</evidence>
<gene>
    <name evidence="1" type="ORF">AG1IA_01500</name>
</gene>
<proteinExistence type="predicted"/>
<organism evidence="1 2">
    <name type="scientific">Thanatephorus cucumeris (strain AG1-IA)</name>
    <name type="common">Rice sheath blight fungus</name>
    <name type="synonym">Rhizoctonia solani</name>
    <dbReference type="NCBI Taxonomy" id="983506"/>
    <lineage>
        <taxon>Eukaryota</taxon>
        <taxon>Fungi</taxon>
        <taxon>Dikarya</taxon>
        <taxon>Basidiomycota</taxon>
        <taxon>Agaricomycotina</taxon>
        <taxon>Agaricomycetes</taxon>
        <taxon>Cantharellales</taxon>
        <taxon>Ceratobasidiaceae</taxon>
        <taxon>Rhizoctonia</taxon>
        <taxon>Rhizoctonia solani AG-1</taxon>
    </lineage>
</organism>
<protein>
    <submittedName>
        <fullName evidence="1">Uncharacterized protein</fullName>
    </submittedName>
</protein>
<dbReference type="EMBL" id="AFRT01000304">
    <property type="protein sequence ID" value="ELU44471.1"/>
    <property type="molecule type" value="Genomic_DNA"/>
</dbReference>